<proteinExistence type="inferred from homology"/>
<keyword evidence="2" id="KW-0732">Signal</keyword>
<dbReference type="RefSeq" id="WP_157397998.1">
    <property type="nucleotide sequence ID" value="NZ_WSEL01000003.1"/>
</dbReference>
<feature type="chain" id="PRO_5027022775" evidence="2">
    <location>
        <begin position="28"/>
        <end position="327"/>
    </location>
</feature>
<gene>
    <name evidence="3" type="ORF">GON04_11465</name>
</gene>
<dbReference type="InterPro" id="IPR042100">
    <property type="entry name" value="Bug_dom1"/>
</dbReference>
<organism evidence="3 4">
    <name type="scientific">Ramlibacter pinisoli</name>
    <dbReference type="NCBI Taxonomy" id="2682844"/>
    <lineage>
        <taxon>Bacteria</taxon>
        <taxon>Pseudomonadati</taxon>
        <taxon>Pseudomonadota</taxon>
        <taxon>Betaproteobacteria</taxon>
        <taxon>Burkholderiales</taxon>
        <taxon>Comamonadaceae</taxon>
        <taxon>Ramlibacter</taxon>
    </lineage>
</organism>
<dbReference type="Gene3D" id="3.40.190.150">
    <property type="entry name" value="Bordetella uptake gene, domain 1"/>
    <property type="match status" value="1"/>
</dbReference>
<dbReference type="PIRSF" id="PIRSF017082">
    <property type="entry name" value="YflP"/>
    <property type="match status" value="1"/>
</dbReference>
<dbReference type="Pfam" id="PF03401">
    <property type="entry name" value="TctC"/>
    <property type="match status" value="1"/>
</dbReference>
<evidence type="ECO:0000313" key="3">
    <source>
        <dbReference type="EMBL" id="MVQ30070.1"/>
    </source>
</evidence>
<dbReference type="AlphaFoldDB" id="A0A6N8IVA8"/>
<keyword evidence="4" id="KW-1185">Reference proteome</keyword>
<dbReference type="EMBL" id="WSEL01000003">
    <property type="protein sequence ID" value="MVQ30070.1"/>
    <property type="molecule type" value="Genomic_DNA"/>
</dbReference>
<evidence type="ECO:0000256" key="2">
    <source>
        <dbReference type="SAM" id="SignalP"/>
    </source>
</evidence>
<evidence type="ECO:0000256" key="1">
    <source>
        <dbReference type="ARBA" id="ARBA00006987"/>
    </source>
</evidence>
<sequence length="327" mass="34487">MARPLDRRQLLVLAAAAAAAASSPVFAQAYPNKAVRIVVPQPPGGGFDSVGRLLADRLGKQMGQGFVVENRAGSGTLVGTDLAAKAAPDGYTLLVGSVSNLALNPGLYPNLPYDSLKDFEPIGLAVSYSYTLMARKDLPFRTLQDVVAYAKANPGRLLYASAGNGSGQHVLAAALWHLAGVEITHVPYRGAQPAYQDLLGGRVDLFFDLSPTARVQVDAGNARALAVSGPARNPMHPDVPTVLETRVAQLELESWFGLFAPARTPADVLARLREAFGQVVAAPELGESLAKGGGKPLQLTGEAARAVVRRDVERWAPLVRTLGVRAD</sequence>
<comment type="similarity">
    <text evidence="1">Belongs to the UPF0065 (bug) family.</text>
</comment>
<evidence type="ECO:0000313" key="4">
    <source>
        <dbReference type="Proteomes" id="UP000469385"/>
    </source>
</evidence>
<dbReference type="InterPro" id="IPR006311">
    <property type="entry name" value="TAT_signal"/>
</dbReference>
<dbReference type="PANTHER" id="PTHR42928">
    <property type="entry name" value="TRICARBOXYLATE-BINDING PROTEIN"/>
    <property type="match status" value="1"/>
</dbReference>
<feature type="signal peptide" evidence="2">
    <location>
        <begin position="1"/>
        <end position="27"/>
    </location>
</feature>
<dbReference type="PROSITE" id="PS51318">
    <property type="entry name" value="TAT"/>
    <property type="match status" value="1"/>
</dbReference>
<dbReference type="CDD" id="cd07012">
    <property type="entry name" value="PBP2_Bug_TTT"/>
    <property type="match status" value="1"/>
</dbReference>
<comment type="caution">
    <text evidence="3">The sequence shown here is derived from an EMBL/GenBank/DDBJ whole genome shotgun (WGS) entry which is preliminary data.</text>
</comment>
<name>A0A6N8IVA8_9BURK</name>
<accession>A0A6N8IVA8</accession>
<reference evidence="3 4" key="1">
    <citation type="submission" date="2019-12" db="EMBL/GenBank/DDBJ databases">
        <authorList>
            <person name="Huq M.A."/>
        </authorList>
    </citation>
    <scope>NUCLEOTIDE SEQUENCE [LARGE SCALE GENOMIC DNA]</scope>
    <source>
        <strain evidence="3 4">MAH-25</strain>
    </source>
</reference>
<dbReference type="PANTHER" id="PTHR42928:SF5">
    <property type="entry name" value="BLR1237 PROTEIN"/>
    <property type="match status" value="1"/>
</dbReference>
<dbReference type="InterPro" id="IPR005064">
    <property type="entry name" value="BUG"/>
</dbReference>
<protein>
    <submittedName>
        <fullName evidence="3">Tripartite tricarboxylate transporter substrate binding protein</fullName>
    </submittedName>
</protein>
<dbReference type="SUPFAM" id="SSF53850">
    <property type="entry name" value="Periplasmic binding protein-like II"/>
    <property type="match status" value="1"/>
</dbReference>
<dbReference type="Gene3D" id="3.40.190.10">
    <property type="entry name" value="Periplasmic binding protein-like II"/>
    <property type="match status" value="1"/>
</dbReference>
<dbReference type="Proteomes" id="UP000469385">
    <property type="component" value="Unassembled WGS sequence"/>
</dbReference>